<protein>
    <submittedName>
        <fullName evidence="2">Uncharacterized protein</fullName>
    </submittedName>
</protein>
<reference evidence="2 3" key="1">
    <citation type="submission" date="2007-04" db="EMBL/GenBank/DDBJ databases">
        <authorList>
            <person name="Fulton L."/>
            <person name="Clifton S."/>
            <person name="Fulton B."/>
            <person name="Xu J."/>
            <person name="Minx P."/>
            <person name="Pepin K.H."/>
            <person name="Johnson M."/>
            <person name="Thiruvilangam P."/>
            <person name="Bhonagiri V."/>
            <person name="Nash W.E."/>
            <person name="Mardis E.R."/>
            <person name="Wilson R.K."/>
        </authorList>
    </citation>
    <scope>NUCLEOTIDE SEQUENCE [LARGE SCALE GENOMIC DNA]</scope>
    <source>
        <strain evidence="2 3">ATCC 29799</strain>
    </source>
</reference>
<proteinExistence type="predicted"/>
<dbReference type="EMBL" id="AAXG02000028">
    <property type="protein sequence ID" value="EDM99145.1"/>
    <property type="molecule type" value="Genomic_DNA"/>
</dbReference>
<dbReference type="AlphaFoldDB" id="A6NXX5"/>
<organism evidence="2 3">
    <name type="scientific">Pseudoflavonifractor capillosus ATCC 29799</name>
    <dbReference type="NCBI Taxonomy" id="411467"/>
    <lineage>
        <taxon>Bacteria</taxon>
        <taxon>Bacillati</taxon>
        <taxon>Bacillota</taxon>
        <taxon>Clostridia</taxon>
        <taxon>Eubacteriales</taxon>
        <taxon>Oscillospiraceae</taxon>
        <taxon>Pseudoflavonifractor</taxon>
    </lineage>
</organism>
<evidence type="ECO:0000313" key="3">
    <source>
        <dbReference type="Proteomes" id="UP000003639"/>
    </source>
</evidence>
<name>A6NXX5_9FIRM</name>
<gene>
    <name evidence="2" type="ORF">BACCAP_03071</name>
</gene>
<feature type="compositionally biased region" description="Polar residues" evidence="1">
    <location>
        <begin position="1"/>
        <end position="22"/>
    </location>
</feature>
<evidence type="ECO:0000256" key="1">
    <source>
        <dbReference type="SAM" id="MobiDB-lite"/>
    </source>
</evidence>
<keyword evidence="3" id="KW-1185">Reference proteome</keyword>
<dbReference type="STRING" id="411467.BACCAP_03071"/>
<feature type="region of interest" description="Disordered" evidence="1">
    <location>
        <begin position="1"/>
        <end position="51"/>
    </location>
</feature>
<comment type="caution">
    <text evidence="2">The sequence shown here is derived from an EMBL/GenBank/DDBJ whole genome shotgun (WGS) entry which is preliminary data.</text>
</comment>
<reference evidence="2 3" key="2">
    <citation type="submission" date="2007-06" db="EMBL/GenBank/DDBJ databases">
        <title>Draft genome sequence of Pseudoflavonifractor capillosus ATCC 29799.</title>
        <authorList>
            <person name="Sudarsanam P."/>
            <person name="Ley R."/>
            <person name="Guruge J."/>
            <person name="Turnbaugh P.J."/>
            <person name="Mahowald M."/>
            <person name="Liep D."/>
            <person name="Gordon J."/>
        </authorList>
    </citation>
    <scope>NUCLEOTIDE SEQUENCE [LARGE SCALE GENOMIC DNA]</scope>
    <source>
        <strain evidence="2 3">ATCC 29799</strain>
    </source>
</reference>
<sequence>MTARKSPNGQSRSRAAGQNAQPPSAAIFSGGFVRTRNPGGQRRPGPANEYHCPFSYFGRIGPPDFPPFSY</sequence>
<accession>A6NXX5</accession>
<evidence type="ECO:0000313" key="2">
    <source>
        <dbReference type="EMBL" id="EDM99145.1"/>
    </source>
</evidence>
<dbReference type="Proteomes" id="UP000003639">
    <property type="component" value="Unassembled WGS sequence"/>
</dbReference>